<gene>
    <name evidence="6 7" type="primary">xseB</name>
    <name evidence="7" type="ORF">WMO24_09890</name>
</gene>
<dbReference type="GO" id="GO:0008855">
    <property type="term" value="F:exodeoxyribonuclease VII activity"/>
    <property type="evidence" value="ECO:0007669"/>
    <property type="project" value="UniProtKB-EC"/>
</dbReference>
<evidence type="ECO:0000256" key="1">
    <source>
        <dbReference type="ARBA" id="ARBA00009998"/>
    </source>
</evidence>
<keyword evidence="8" id="KW-1185">Reference proteome</keyword>
<evidence type="ECO:0000256" key="4">
    <source>
        <dbReference type="ARBA" id="ARBA00022801"/>
    </source>
</evidence>
<keyword evidence="3 6" id="KW-0540">Nuclease</keyword>
<accession>A0ABV1GFW9</accession>
<sequence length="71" mass="8106">MKKKITFETASEELDQILRELSQEETTLDRSLELYAQAAELVAFCNETLANAQMKIDEITDRLETAISPKE</sequence>
<dbReference type="RefSeq" id="WP_349216282.1">
    <property type="nucleotide sequence ID" value="NZ_JBBMFA010000095.1"/>
</dbReference>
<comment type="similarity">
    <text evidence="1 6">Belongs to the XseB family.</text>
</comment>
<evidence type="ECO:0000313" key="7">
    <source>
        <dbReference type="EMBL" id="MEQ2520737.1"/>
    </source>
</evidence>
<dbReference type="EMBL" id="JBBMFA010000095">
    <property type="protein sequence ID" value="MEQ2520737.1"/>
    <property type="molecule type" value="Genomic_DNA"/>
</dbReference>
<name>A0ABV1GFW9_9FIRM</name>
<evidence type="ECO:0000256" key="5">
    <source>
        <dbReference type="ARBA" id="ARBA00022839"/>
    </source>
</evidence>
<evidence type="ECO:0000313" key="8">
    <source>
        <dbReference type="Proteomes" id="UP001477672"/>
    </source>
</evidence>
<protein>
    <recommendedName>
        <fullName evidence="6">Exodeoxyribonuclease 7 small subunit</fullName>
        <ecNumber evidence="6">3.1.11.6</ecNumber>
    </recommendedName>
    <alternativeName>
        <fullName evidence="6">Exodeoxyribonuclease VII small subunit</fullName>
        <shortName evidence="6">Exonuclease VII small subunit</shortName>
    </alternativeName>
</protein>
<dbReference type="HAMAP" id="MF_00337">
    <property type="entry name" value="Exonuc_7_S"/>
    <property type="match status" value="1"/>
</dbReference>
<comment type="function">
    <text evidence="6">Bidirectionally degrades single-stranded DNA into large acid-insoluble oligonucleotides, which are then degraded further into small acid-soluble oligonucleotides.</text>
</comment>
<dbReference type="Gene3D" id="1.10.287.1040">
    <property type="entry name" value="Exonuclease VII, small subunit"/>
    <property type="match status" value="1"/>
</dbReference>
<keyword evidence="2 6" id="KW-0963">Cytoplasm</keyword>
<dbReference type="PIRSF" id="PIRSF006488">
    <property type="entry name" value="Exonuc_VII_S"/>
    <property type="match status" value="1"/>
</dbReference>
<evidence type="ECO:0000256" key="2">
    <source>
        <dbReference type="ARBA" id="ARBA00022490"/>
    </source>
</evidence>
<dbReference type="Pfam" id="PF02609">
    <property type="entry name" value="Exonuc_VII_S"/>
    <property type="match status" value="1"/>
</dbReference>
<reference evidence="7 8" key="1">
    <citation type="submission" date="2024-03" db="EMBL/GenBank/DDBJ databases">
        <title>Human intestinal bacterial collection.</title>
        <authorList>
            <person name="Pauvert C."/>
            <person name="Hitch T.C.A."/>
            <person name="Clavel T."/>
        </authorList>
    </citation>
    <scope>NUCLEOTIDE SEQUENCE [LARGE SCALE GENOMIC DNA]</scope>
    <source>
        <strain evidence="7 8">CLA-JM-H11</strain>
    </source>
</reference>
<comment type="subunit">
    <text evidence="6">Heterooligomer composed of large and small subunits.</text>
</comment>
<comment type="catalytic activity">
    <reaction evidence="6">
        <text>Exonucleolytic cleavage in either 5'- to 3'- or 3'- to 5'-direction to yield nucleoside 5'-phosphates.</text>
        <dbReference type="EC" id="3.1.11.6"/>
    </reaction>
</comment>
<dbReference type="InterPro" id="IPR037004">
    <property type="entry name" value="Exonuc_VII_ssu_sf"/>
</dbReference>
<comment type="subcellular location">
    <subcellularLocation>
        <location evidence="6">Cytoplasm</location>
    </subcellularLocation>
</comment>
<comment type="caution">
    <text evidence="7">The sequence shown here is derived from an EMBL/GenBank/DDBJ whole genome shotgun (WGS) entry which is preliminary data.</text>
</comment>
<keyword evidence="4 6" id="KW-0378">Hydrolase</keyword>
<dbReference type="EC" id="3.1.11.6" evidence="6"/>
<dbReference type="PANTHER" id="PTHR34137">
    <property type="entry name" value="EXODEOXYRIBONUCLEASE 7 SMALL SUBUNIT"/>
    <property type="match status" value="1"/>
</dbReference>
<keyword evidence="5 6" id="KW-0269">Exonuclease</keyword>
<dbReference type="Proteomes" id="UP001477672">
    <property type="component" value="Unassembled WGS sequence"/>
</dbReference>
<dbReference type="NCBIfam" id="TIGR01280">
    <property type="entry name" value="xseB"/>
    <property type="match status" value="1"/>
</dbReference>
<organism evidence="7 8">
    <name type="scientific">Ruthenibacterium intestinale</name>
    <dbReference type="NCBI Taxonomy" id="3133163"/>
    <lineage>
        <taxon>Bacteria</taxon>
        <taxon>Bacillati</taxon>
        <taxon>Bacillota</taxon>
        <taxon>Clostridia</taxon>
        <taxon>Eubacteriales</taxon>
        <taxon>Oscillospiraceae</taxon>
        <taxon>Ruthenibacterium</taxon>
    </lineage>
</organism>
<proteinExistence type="inferred from homology"/>
<evidence type="ECO:0000256" key="3">
    <source>
        <dbReference type="ARBA" id="ARBA00022722"/>
    </source>
</evidence>
<dbReference type="PANTHER" id="PTHR34137:SF1">
    <property type="entry name" value="EXODEOXYRIBONUCLEASE 7 SMALL SUBUNIT"/>
    <property type="match status" value="1"/>
</dbReference>
<evidence type="ECO:0000256" key="6">
    <source>
        <dbReference type="HAMAP-Rule" id="MF_00337"/>
    </source>
</evidence>
<dbReference type="InterPro" id="IPR003761">
    <property type="entry name" value="Exonuc_VII_S"/>
</dbReference>
<dbReference type="SUPFAM" id="SSF116842">
    <property type="entry name" value="XseB-like"/>
    <property type="match status" value="1"/>
</dbReference>